<sequence>MARFRYLSASREVLKGALLIFCVYGGTDYSQPREWIDFVNKLAGGSHIYITQIGLYMTVITLLLSYCVKHMGALAFKEVYRDFISVTLPMEALVTTVFWTLNFINPTLLKNREFYMAGIRTPLICEVSLHLFPFLVLLIDQAGVDIYEKKRHYLFFGIFGIVYFVVIHHFQKLNDYWVYPFLGYMTMLMRAVFVFVAILLVICYYKLFMLLSRITNTRMYPKTLKKKLL</sequence>
<dbReference type="Proteomes" id="UP001059546">
    <property type="component" value="Chromosome III"/>
</dbReference>
<dbReference type="Proteomes" id="UP001217963">
    <property type="component" value="Chromosome III"/>
</dbReference>
<feature type="transmembrane region" description="Helical" evidence="5">
    <location>
        <begin position="12"/>
        <end position="27"/>
    </location>
</feature>
<dbReference type="EMBL" id="CP075149">
    <property type="protein sequence ID" value="UTX42796.1"/>
    <property type="molecule type" value="Genomic_DNA"/>
</dbReference>
<dbReference type="PANTHER" id="PTHR10989:SF16">
    <property type="entry name" value="AT02829P-RELATED"/>
    <property type="match status" value="1"/>
</dbReference>
<dbReference type="Pfam" id="PF04750">
    <property type="entry name" value="Far-17a_AIG1"/>
    <property type="match status" value="1"/>
</dbReference>
<dbReference type="OrthoDB" id="2190919at2759"/>
<feature type="transmembrane region" description="Helical" evidence="5">
    <location>
        <begin position="47"/>
        <end position="68"/>
    </location>
</feature>
<comment type="subcellular location">
    <subcellularLocation>
        <location evidence="1">Endomembrane system</location>
        <topology evidence="1">Multi-pass membrane protein</topology>
    </subcellularLocation>
</comment>
<evidence type="ECO:0000256" key="2">
    <source>
        <dbReference type="ARBA" id="ARBA00022692"/>
    </source>
</evidence>
<evidence type="ECO:0000313" key="8">
    <source>
        <dbReference type="Proteomes" id="UP001059546"/>
    </source>
</evidence>
<dbReference type="PANTHER" id="PTHR10989">
    <property type="entry name" value="ANDROGEN-INDUCED PROTEIN 1-RELATED"/>
    <property type="match status" value="1"/>
</dbReference>
<evidence type="ECO:0000313" key="9">
    <source>
        <dbReference type="Proteomes" id="UP001217963"/>
    </source>
</evidence>
<keyword evidence="2 5" id="KW-0812">Transmembrane</keyword>
<evidence type="ECO:0000256" key="1">
    <source>
        <dbReference type="ARBA" id="ARBA00004127"/>
    </source>
</evidence>
<organism evidence="6 8">
    <name type="scientific">Encephalitozoon hellem</name>
    <name type="common">Microsporidian parasite</name>
    <dbReference type="NCBI Taxonomy" id="27973"/>
    <lineage>
        <taxon>Eukaryota</taxon>
        <taxon>Fungi</taxon>
        <taxon>Fungi incertae sedis</taxon>
        <taxon>Microsporidia</taxon>
        <taxon>Unikaryonidae</taxon>
        <taxon>Encephalitozoon</taxon>
    </lineage>
</organism>
<keyword evidence="4 5" id="KW-0472">Membrane</keyword>
<evidence type="ECO:0000313" key="7">
    <source>
        <dbReference type="EMBL" id="WEL38255.1"/>
    </source>
</evidence>
<evidence type="ECO:0000256" key="5">
    <source>
        <dbReference type="SAM" id="Phobius"/>
    </source>
</evidence>
<proteinExistence type="predicted"/>
<dbReference type="GO" id="GO:0016020">
    <property type="term" value="C:membrane"/>
    <property type="evidence" value="ECO:0007669"/>
    <property type="project" value="InterPro"/>
</dbReference>
<feature type="transmembrane region" description="Helical" evidence="5">
    <location>
        <begin position="80"/>
        <end position="101"/>
    </location>
</feature>
<keyword evidence="9" id="KW-1185">Reference proteome</keyword>
<reference evidence="7 9" key="2">
    <citation type="submission" date="2023-02" db="EMBL/GenBank/DDBJ databases">
        <title>Encephalitozoon hellem ATCC 50451 complete genome.</title>
        <authorList>
            <person name="Mascarenhas dos Santos A.C."/>
            <person name="Julian A.T."/>
            <person name="Pombert J.-F."/>
        </authorList>
    </citation>
    <scope>NUCLEOTIDE SEQUENCE [LARGE SCALE GENOMIC DNA]</scope>
    <source>
        <strain evidence="7 9">ATCC 50451</strain>
    </source>
</reference>
<keyword evidence="3 5" id="KW-1133">Transmembrane helix</keyword>
<protein>
    <submittedName>
        <fullName evidence="6">FAR-17a/AIG1-like protein</fullName>
    </submittedName>
</protein>
<dbReference type="GO" id="GO:0012505">
    <property type="term" value="C:endomembrane system"/>
    <property type="evidence" value="ECO:0007669"/>
    <property type="project" value="UniProtKB-SubCell"/>
</dbReference>
<dbReference type="InterPro" id="IPR006838">
    <property type="entry name" value="ADTRP_AIG1"/>
</dbReference>
<evidence type="ECO:0000313" key="6">
    <source>
        <dbReference type="EMBL" id="UTX42796.1"/>
    </source>
</evidence>
<feature type="transmembrane region" description="Helical" evidence="5">
    <location>
        <begin position="152"/>
        <end position="170"/>
    </location>
</feature>
<feature type="transmembrane region" description="Helical" evidence="5">
    <location>
        <begin position="182"/>
        <end position="205"/>
    </location>
</feature>
<dbReference type="EMBL" id="CP119064">
    <property type="protein sequence ID" value="WEL38255.1"/>
    <property type="molecule type" value="Genomic_DNA"/>
</dbReference>
<feature type="transmembrane region" description="Helical" evidence="5">
    <location>
        <begin position="121"/>
        <end position="140"/>
    </location>
</feature>
<accession>A0A9Q9C2A7</accession>
<dbReference type="AlphaFoldDB" id="A0A9Q9C2A7"/>
<name>A0A9Q9C2A7_ENCHE</name>
<evidence type="ECO:0000256" key="3">
    <source>
        <dbReference type="ARBA" id="ARBA00022989"/>
    </source>
</evidence>
<reference evidence="6" key="1">
    <citation type="submission" date="2021-05" db="EMBL/GenBank/DDBJ databases">
        <title>Encephalitozoon hellem ATCC 50604 Complete Genome.</title>
        <authorList>
            <person name="Mascarenhas dos Santos A.C."/>
            <person name="Julian A.T."/>
            <person name="Pombert J.-F."/>
        </authorList>
    </citation>
    <scope>NUCLEOTIDE SEQUENCE</scope>
    <source>
        <strain evidence="6">ATCC 50604</strain>
    </source>
</reference>
<gene>
    <name evidence="6" type="ORF">GPU96_03g05180</name>
    <name evidence="7" type="ORF">PFJ87_03g01130</name>
</gene>
<evidence type="ECO:0000256" key="4">
    <source>
        <dbReference type="ARBA" id="ARBA00023136"/>
    </source>
</evidence>